<keyword evidence="3" id="KW-1185">Reference proteome</keyword>
<evidence type="ECO:0008006" key="4">
    <source>
        <dbReference type="Google" id="ProtNLM"/>
    </source>
</evidence>
<organism evidence="2 3">
    <name type="scientific">Iphiclides podalirius</name>
    <name type="common">scarce swallowtail</name>
    <dbReference type="NCBI Taxonomy" id="110791"/>
    <lineage>
        <taxon>Eukaryota</taxon>
        <taxon>Metazoa</taxon>
        <taxon>Ecdysozoa</taxon>
        <taxon>Arthropoda</taxon>
        <taxon>Hexapoda</taxon>
        <taxon>Insecta</taxon>
        <taxon>Pterygota</taxon>
        <taxon>Neoptera</taxon>
        <taxon>Endopterygota</taxon>
        <taxon>Lepidoptera</taxon>
        <taxon>Glossata</taxon>
        <taxon>Ditrysia</taxon>
        <taxon>Papilionoidea</taxon>
        <taxon>Papilionidae</taxon>
        <taxon>Papilioninae</taxon>
        <taxon>Iphiclides</taxon>
    </lineage>
</organism>
<reference evidence="2" key="1">
    <citation type="submission" date="2022-03" db="EMBL/GenBank/DDBJ databases">
        <authorList>
            <person name="Martin H S."/>
        </authorList>
    </citation>
    <scope>NUCLEOTIDE SEQUENCE</scope>
</reference>
<sequence>MEGQLLQTIMLTVVLENVRQQSPRCRIVLNHDNGSAHDAKRRDNESPPYSPYKDKLPKIRALKMRRVRKCRSRAP</sequence>
<evidence type="ECO:0000313" key="3">
    <source>
        <dbReference type="Proteomes" id="UP000837857"/>
    </source>
</evidence>
<feature type="compositionally biased region" description="Basic and acidic residues" evidence="1">
    <location>
        <begin position="34"/>
        <end position="45"/>
    </location>
</feature>
<gene>
    <name evidence="2" type="ORF">IPOD504_LOCUS15794</name>
</gene>
<accession>A0ABN8J0T6</accession>
<dbReference type="EMBL" id="OW152819">
    <property type="protein sequence ID" value="CAH2073797.1"/>
    <property type="molecule type" value="Genomic_DNA"/>
</dbReference>
<evidence type="ECO:0000313" key="2">
    <source>
        <dbReference type="EMBL" id="CAH2073797.1"/>
    </source>
</evidence>
<feature type="non-terminal residue" evidence="2">
    <location>
        <position position="75"/>
    </location>
</feature>
<name>A0ABN8J0T6_9NEOP</name>
<proteinExistence type="predicted"/>
<evidence type="ECO:0000256" key="1">
    <source>
        <dbReference type="SAM" id="MobiDB-lite"/>
    </source>
</evidence>
<feature type="region of interest" description="Disordered" evidence="1">
    <location>
        <begin position="32"/>
        <end position="54"/>
    </location>
</feature>
<dbReference type="Proteomes" id="UP000837857">
    <property type="component" value="Chromosome 7"/>
</dbReference>
<protein>
    <recommendedName>
        <fullName evidence="4">Transposase</fullName>
    </recommendedName>
</protein>